<evidence type="ECO:0000313" key="1">
    <source>
        <dbReference type="EMBL" id="CAF2906212.1"/>
    </source>
</evidence>
<dbReference type="Proteomes" id="UP000675881">
    <property type="component" value="Chromosome 3"/>
</dbReference>
<keyword evidence="2" id="KW-1185">Reference proteome</keyword>
<dbReference type="AlphaFoldDB" id="A0A7R8CRK7"/>
<sequence>MLNSALSILIYLLVSPNFIVSFQNGASWLVHLDRILFVCTYHQYTNLLVNAAKIEQSVCDLTEMIACSRESPECMMHRCQNCPGVDPLRNALETKLIGDDEED</sequence>
<proteinExistence type="predicted"/>
<reference evidence="1" key="1">
    <citation type="submission" date="2021-02" db="EMBL/GenBank/DDBJ databases">
        <authorList>
            <person name="Bekaert M."/>
        </authorList>
    </citation>
    <scope>NUCLEOTIDE SEQUENCE</scope>
    <source>
        <strain evidence="1">IoA-00</strain>
    </source>
</reference>
<evidence type="ECO:0000313" key="2">
    <source>
        <dbReference type="Proteomes" id="UP000675881"/>
    </source>
</evidence>
<gene>
    <name evidence="1" type="ORF">LSAA_7368</name>
</gene>
<organism evidence="1 2">
    <name type="scientific">Lepeophtheirus salmonis</name>
    <name type="common">Salmon louse</name>
    <name type="synonym">Caligus salmonis</name>
    <dbReference type="NCBI Taxonomy" id="72036"/>
    <lineage>
        <taxon>Eukaryota</taxon>
        <taxon>Metazoa</taxon>
        <taxon>Ecdysozoa</taxon>
        <taxon>Arthropoda</taxon>
        <taxon>Crustacea</taxon>
        <taxon>Multicrustacea</taxon>
        <taxon>Hexanauplia</taxon>
        <taxon>Copepoda</taxon>
        <taxon>Siphonostomatoida</taxon>
        <taxon>Caligidae</taxon>
        <taxon>Lepeophtheirus</taxon>
    </lineage>
</organism>
<protein>
    <submittedName>
        <fullName evidence="1">(salmon louse) hypothetical protein</fullName>
    </submittedName>
</protein>
<name>A0A7R8CRK7_LEPSM</name>
<dbReference type="EMBL" id="HG994582">
    <property type="protein sequence ID" value="CAF2906212.1"/>
    <property type="molecule type" value="Genomic_DNA"/>
</dbReference>
<accession>A0A7R8CRK7</accession>